<dbReference type="InterPro" id="IPR001611">
    <property type="entry name" value="Leu-rich_rpt"/>
</dbReference>
<organism evidence="7 8">
    <name type="scientific">Vitrella brassicaformis (strain CCMP3155)</name>
    <dbReference type="NCBI Taxonomy" id="1169540"/>
    <lineage>
        <taxon>Eukaryota</taxon>
        <taxon>Sar</taxon>
        <taxon>Alveolata</taxon>
        <taxon>Colpodellida</taxon>
        <taxon>Vitrellaceae</taxon>
        <taxon>Vitrella</taxon>
    </lineage>
</organism>
<protein>
    <recommendedName>
        <fullName evidence="9">U2A'/phosphoprotein 32 family A C-terminal domain-containing protein</fullName>
    </recommendedName>
</protein>
<dbReference type="Proteomes" id="UP000041254">
    <property type="component" value="Unassembled WGS sequence"/>
</dbReference>
<sequence length="295" mass="32979">MRITIDLIGQADQCVSPVKDRMIALRGFKIPAIENLGATNDHYDCIDLSDNDIIKLGNLPPLKRLRSLLLNNNYISRIADDTMDSLPSLTSLILTNNKLELLCDLQPLTKAKNLERLSLMGNPVTLRPYYRLYVIHHIPSLRYLDFHRIKDKERADAKETFAGEKGAQLKETIAAPRQIVKGGEEQPMAEAVMAVEPTREDIEKIKILIAKSTSIEDVTRLEKLLKEGGPIPQELLDQVELPERSDVPIGQPPAPPNPPPPPTAQENGQSMEQEQQQEQQDDDDDNMVVEENGAG</sequence>
<evidence type="ECO:0008006" key="9">
    <source>
        <dbReference type="Google" id="ProtNLM"/>
    </source>
</evidence>
<feature type="region of interest" description="Disordered" evidence="6">
    <location>
        <begin position="239"/>
        <end position="295"/>
    </location>
</feature>
<dbReference type="GO" id="GO:0030620">
    <property type="term" value="F:U2 snRNA binding"/>
    <property type="evidence" value="ECO:0007669"/>
    <property type="project" value="InterPro"/>
</dbReference>
<comment type="similarity">
    <text evidence="5">Belongs to the U2 small nuclear ribonucleoprotein A family.</text>
</comment>
<dbReference type="Pfam" id="PF14580">
    <property type="entry name" value="LRR_9"/>
    <property type="match status" value="1"/>
</dbReference>
<dbReference type="FunCoup" id="A0A0G4FR65">
    <property type="interactions" value="709"/>
</dbReference>
<reference evidence="7 8" key="1">
    <citation type="submission" date="2014-11" db="EMBL/GenBank/DDBJ databases">
        <authorList>
            <person name="Zhu J."/>
            <person name="Qi W."/>
            <person name="Song R."/>
        </authorList>
    </citation>
    <scope>NUCLEOTIDE SEQUENCE [LARGE SCALE GENOMIC DNA]</scope>
</reference>
<evidence type="ECO:0000256" key="1">
    <source>
        <dbReference type="ARBA" id="ARBA00004123"/>
    </source>
</evidence>
<dbReference type="InParanoid" id="A0A0G4FR65"/>
<keyword evidence="2" id="KW-0433">Leucine-rich repeat</keyword>
<dbReference type="InterPro" id="IPR044640">
    <property type="entry name" value="RU2A"/>
</dbReference>
<dbReference type="PANTHER" id="PTHR10552">
    <property type="entry name" value="U2 SMALL NUCLEAR RIBONUCLEOPROTEIN A"/>
    <property type="match status" value="1"/>
</dbReference>
<evidence type="ECO:0000256" key="5">
    <source>
        <dbReference type="ARBA" id="ARBA00024196"/>
    </source>
</evidence>
<dbReference type="STRING" id="1169540.A0A0G4FR65"/>
<evidence type="ECO:0000256" key="4">
    <source>
        <dbReference type="ARBA" id="ARBA00023242"/>
    </source>
</evidence>
<evidence type="ECO:0000313" key="7">
    <source>
        <dbReference type="EMBL" id="CEM16726.1"/>
    </source>
</evidence>
<dbReference type="GO" id="GO:0005686">
    <property type="term" value="C:U2 snRNP"/>
    <property type="evidence" value="ECO:0007669"/>
    <property type="project" value="TreeGrafter"/>
</dbReference>
<dbReference type="SUPFAM" id="SSF52058">
    <property type="entry name" value="L domain-like"/>
    <property type="match status" value="1"/>
</dbReference>
<keyword evidence="3" id="KW-0677">Repeat</keyword>
<dbReference type="OMA" id="PNYREYM"/>
<gene>
    <name evidence="7" type="ORF">Vbra_15976</name>
</gene>
<dbReference type="PANTHER" id="PTHR10552:SF6">
    <property type="entry name" value="U2 SMALL NUCLEAR RIBONUCLEOPROTEIN A"/>
    <property type="match status" value="1"/>
</dbReference>
<evidence type="ECO:0000256" key="6">
    <source>
        <dbReference type="SAM" id="MobiDB-lite"/>
    </source>
</evidence>
<proteinExistence type="inferred from homology"/>
<evidence type="ECO:0000256" key="2">
    <source>
        <dbReference type="ARBA" id="ARBA00022614"/>
    </source>
</evidence>
<dbReference type="VEuPathDB" id="CryptoDB:Vbra_15976"/>
<dbReference type="EMBL" id="CDMY01000482">
    <property type="protein sequence ID" value="CEM16726.1"/>
    <property type="molecule type" value="Genomic_DNA"/>
</dbReference>
<name>A0A0G4FR65_VITBC</name>
<comment type="subcellular location">
    <subcellularLocation>
        <location evidence="1">Nucleus</location>
    </subcellularLocation>
</comment>
<accession>A0A0G4FR65</accession>
<evidence type="ECO:0000256" key="3">
    <source>
        <dbReference type="ARBA" id="ARBA00022737"/>
    </source>
</evidence>
<feature type="compositionally biased region" description="Acidic residues" evidence="6">
    <location>
        <begin position="279"/>
        <end position="288"/>
    </location>
</feature>
<keyword evidence="8" id="KW-1185">Reference proteome</keyword>
<dbReference type="FunFam" id="3.80.10.10:FF:000026">
    <property type="entry name" value="U2 small nuclear ribonucleoprotein A"/>
    <property type="match status" value="1"/>
</dbReference>
<feature type="compositionally biased region" description="Pro residues" evidence="6">
    <location>
        <begin position="250"/>
        <end position="263"/>
    </location>
</feature>
<dbReference type="Gene3D" id="3.80.10.10">
    <property type="entry name" value="Ribonuclease Inhibitor"/>
    <property type="match status" value="1"/>
</dbReference>
<dbReference type="AlphaFoldDB" id="A0A0G4FR65"/>
<dbReference type="PhylomeDB" id="A0A0G4FR65"/>
<dbReference type="PROSITE" id="PS51450">
    <property type="entry name" value="LRR"/>
    <property type="match status" value="1"/>
</dbReference>
<evidence type="ECO:0000313" key="8">
    <source>
        <dbReference type="Proteomes" id="UP000041254"/>
    </source>
</evidence>
<keyword evidence="4" id="KW-0539">Nucleus</keyword>
<dbReference type="OrthoDB" id="433501at2759"/>
<dbReference type="GO" id="GO:0000398">
    <property type="term" value="P:mRNA splicing, via spliceosome"/>
    <property type="evidence" value="ECO:0007669"/>
    <property type="project" value="InterPro"/>
</dbReference>
<dbReference type="InterPro" id="IPR032675">
    <property type="entry name" value="LRR_dom_sf"/>
</dbReference>